<dbReference type="RefSeq" id="WP_192541094.1">
    <property type="nucleotide sequence ID" value="NZ_RRZA01000013.1"/>
</dbReference>
<gene>
    <name evidence="8" type="ORF">EI167_06195</name>
</gene>
<dbReference type="Pfam" id="PF00501">
    <property type="entry name" value="AMP-binding"/>
    <property type="match status" value="2"/>
</dbReference>
<keyword evidence="6" id="KW-0472">Membrane</keyword>
<dbReference type="InterPro" id="IPR010071">
    <property type="entry name" value="AA_adenyl_dom"/>
</dbReference>
<dbReference type="InterPro" id="IPR040097">
    <property type="entry name" value="FAAL/FAAC"/>
</dbReference>
<dbReference type="PROSITE" id="PS00455">
    <property type="entry name" value="AMP_BINDING"/>
    <property type="match status" value="1"/>
</dbReference>
<dbReference type="Gene3D" id="3.30.559.10">
    <property type="entry name" value="Chloramphenicol acetyltransferase-like domain"/>
    <property type="match status" value="1"/>
</dbReference>
<sequence>MLDKSLKIKSTRLEPRPSSIVERLRYLAKVQPTKAALTVVSEHQGKLVELTLTYAQLDSRSRTLAAKLQQSCEVGERVLIMLDNNEHYVVSFFACLYAGVIAVPLFVPESARSQHLQRVIGIGLDCEAKCILAQSQDQELLQLTVQGITRSSGNTCELIFVDKVSLDHELAWSAYEPSPQDLAFLQYTSGSTAAPKGVMVSHANLIANELAMSEGITVRADEVVVSWLPLYHDMGLMAGLLLPLFNGSKCVLMSPRFFLEKPIRWLQAIARHRATVSGGPDFSYRLCVERIKSNAIAELDLSSWQVAFSGAEPVRVDTLHAFIAHTKAASFNPHAVYPCYGLAEGTLFVTGPKRMTGLSVATFSAESFSSGLANDAVYGVQQVACGSTVSAHKVRITEMESKAELEHGQVGEIWLTGPSVAQGYWCNPKATAETFLEHQGQRWLRTGDLGIYKAGQLYIVGRSKDVIISNGRNVYPQDIEKVIEEQFEFARKGRVSAFSRLDRQSDGIGIALEIARNIQRRVSPQLIVDRLKEIVAQSCGETVTDIMLLQPASLPKTSSGKLQRNACRSMLEKAVNDLVSSNTTELESAFAIFSRGTLLLGQHLVAKLAPAPFSAHEQQLADIWAEVLCIPADFNRDAHFLVLGGDSLKTVQLLHRIQSQWSVSFTAHDIFHLPRFAEQAAAILQRQAQPIITPEEQLITKQNFVAGQQVAMSYAQARQWFLWQLKPTSSAYNVGVRLNLHTAIEPQRMQHALNELVIRHAALRTQFATDEIGNPVQCVSRGGNWPLQLIDLSHATTAEREAQLKVQAAKFSQQPFDLRTGPLVRAALINLAEKGYQLILVMHHIICDGVSMQIVLEQLAQIYLSKVSPCLDEDTISYQDYAIWQRAQLMAGKGQQQLQWWQAKLAAEQPQPILQLMSDFSDVTKATATGSSRNDELTDNLTQGATHSVTLPQRLVHKLRNQAGKQNASLFMVMLASFHALMYRHTGQEDVRVGIPIANRHLPQLSKLVGFLVNTQVIPSQFNGEITLHNLVAQIKEVTLAAQEHKDVPFELLVETIQPTRNVDSHPLFQVMFSHTRHDISSWHELLQDRVVDNTAPWQTLQVAPQFELTLEMYELQDDQLTLEFVYPRARFLPATIARMAEHYLALLYAYIETPMQRLAQVNLQSQDERTQLVDWGQGLGCQKMPIAIHQLFEKQVFRTPAATALISAEQEVSYQALNQQANALAHFLLAQNIQPEDRIGIAFEPGVAMLVTLLAIYKAGAAYVPLDPAYPKERLLHMVNDSGVKLILTSGHLLSYIALVSDSPHVTATVLAFEHLPLQKYSQENPNIVIHDAHLAYVIYTSGSTGLPKGVCVEHGPLAMHIQTIAEVYGVDETHRELQFFSINFDAAAEQWMAPLIAGGSLVLAKKQQLDVDSVAVLIKKHGINALHLPPAYLRLLTPLLSGYSQIRTCIVGGEELTRSDFLDAYRAFSAPRIINAYGPTETIITPTAWVNEAGNDIASIPIGRPVGPRQVYVLDADLNLAPQGACGELFISGAAIARCYLGRAGLTAERFIANPFTSSGATMYRTGDLVRWDQNGQLHYLGRIDQQVKIRGFRIELGEIEAQLMALEDLKEAVVLAKEVNGSTQLVAYVGSTVGDDGRLACSNQLRHILSQRLPDYMVPSAIVVLPQLPVTANGKIDRQSLPEPQWGSGEQFQAPKGSLAITIAAIWSKVLGVDKVGVHDNFFDLGGHSLLLGQMQLQLEAAFQHKLSMLDMFHMTTVSMMADYFTKLIEHVEGNPQSTSNLNMKKASAHGKRQRQAFLKKTRPAEEN</sequence>
<evidence type="ECO:0000259" key="7">
    <source>
        <dbReference type="PROSITE" id="PS50075"/>
    </source>
</evidence>
<keyword evidence="4" id="KW-0443">Lipid metabolism</keyword>
<reference evidence="8 9" key="1">
    <citation type="submission" date="2020-07" db="EMBL/GenBank/DDBJ databases">
        <title>Halophilic bacteria isolated from french cheeses.</title>
        <authorList>
            <person name="Kothe C.I."/>
            <person name="Farah-Kraiem B."/>
            <person name="Renault P."/>
            <person name="Dridi B."/>
        </authorList>
    </citation>
    <scope>NUCLEOTIDE SEQUENCE [LARGE SCALE GENOMIC DNA]</scope>
    <source>
        <strain evidence="8 9">FME14</strain>
    </source>
</reference>
<accession>A0ABR9FJP4</accession>
<dbReference type="PANTHER" id="PTHR45527">
    <property type="entry name" value="NONRIBOSOMAL PEPTIDE SYNTHETASE"/>
    <property type="match status" value="1"/>
</dbReference>
<dbReference type="InterPro" id="IPR036736">
    <property type="entry name" value="ACP-like_sf"/>
</dbReference>
<dbReference type="InterPro" id="IPR045851">
    <property type="entry name" value="AMP-bd_C_sf"/>
</dbReference>
<dbReference type="EMBL" id="RRZA01000013">
    <property type="protein sequence ID" value="MBE0457050.1"/>
    <property type="molecule type" value="Genomic_DNA"/>
</dbReference>
<keyword evidence="9" id="KW-1185">Reference proteome</keyword>
<keyword evidence="6" id="KW-0812">Transmembrane</keyword>
<evidence type="ECO:0000313" key="9">
    <source>
        <dbReference type="Proteomes" id="UP000707245"/>
    </source>
</evidence>
<dbReference type="InterPro" id="IPR023213">
    <property type="entry name" value="CAT-like_dom_sf"/>
</dbReference>
<dbReference type="Gene3D" id="1.10.1200.10">
    <property type="entry name" value="ACP-like"/>
    <property type="match status" value="2"/>
</dbReference>
<evidence type="ECO:0000256" key="6">
    <source>
        <dbReference type="SAM" id="Phobius"/>
    </source>
</evidence>
<comment type="caution">
    <text evidence="8">The sequence shown here is derived from an EMBL/GenBank/DDBJ whole genome shotgun (WGS) entry which is preliminary data.</text>
</comment>
<dbReference type="Pfam" id="PF00550">
    <property type="entry name" value="PP-binding"/>
    <property type="match status" value="2"/>
</dbReference>
<dbReference type="Pfam" id="PF00668">
    <property type="entry name" value="Condensation"/>
    <property type="match status" value="1"/>
</dbReference>
<dbReference type="Gene3D" id="3.30.559.30">
    <property type="entry name" value="Nonribosomal peptide synthetase, condensation domain"/>
    <property type="match status" value="1"/>
</dbReference>
<proteinExistence type="predicted"/>
<dbReference type="InterPro" id="IPR020845">
    <property type="entry name" value="AMP-binding_CS"/>
</dbReference>
<dbReference type="SMART" id="SM00823">
    <property type="entry name" value="PKS_PP"/>
    <property type="match status" value="2"/>
</dbReference>
<dbReference type="PANTHER" id="PTHR45527:SF1">
    <property type="entry name" value="FATTY ACID SYNTHASE"/>
    <property type="match status" value="1"/>
</dbReference>
<feature type="region of interest" description="Disordered" evidence="5">
    <location>
        <begin position="1779"/>
        <end position="1811"/>
    </location>
</feature>
<dbReference type="Pfam" id="PF13193">
    <property type="entry name" value="AMP-binding_C"/>
    <property type="match status" value="1"/>
</dbReference>
<dbReference type="Proteomes" id="UP000707245">
    <property type="component" value="Unassembled WGS sequence"/>
</dbReference>
<keyword evidence="2" id="KW-0597">Phosphoprotein</keyword>
<dbReference type="InterPro" id="IPR009081">
    <property type="entry name" value="PP-bd_ACP"/>
</dbReference>
<evidence type="ECO:0000256" key="3">
    <source>
        <dbReference type="ARBA" id="ARBA00022832"/>
    </source>
</evidence>
<dbReference type="NCBIfam" id="TIGR01733">
    <property type="entry name" value="AA-adenyl-dom"/>
    <property type="match status" value="1"/>
</dbReference>
<dbReference type="Gene3D" id="2.30.38.10">
    <property type="entry name" value="Luciferase, Domain 3"/>
    <property type="match status" value="1"/>
</dbReference>
<protein>
    <submittedName>
        <fullName evidence="8">Amino acid adenylation domain-containing protein</fullName>
    </submittedName>
</protein>
<dbReference type="SUPFAM" id="SSF56801">
    <property type="entry name" value="Acetyl-CoA synthetase-like"/>
    <property type="match status" value="2"/>
</dbReference>
<feature type="transmembrane region" description="Helical" evidence="6">
    <location>
        <begin position="87"/>
        <end position="107"/>
    </location>
</feature>
<dbReference type="SUPFAM" id="SSF52777">
    <property type="entry name" value="CoA-dependent acyltransferases"/>
    <property type="match status" value="2"/>
</dbReference>
<evidence type="ECO:0000256" key="1">
    <source>
        <dbReference type="ARBA" id="ARBA00022450"/>
    </source>
</evidence>
<dbReference type="InterPro" id="IPR001242">
    <property type="entry name" value="Condensation_dom"/>
</dbReference>
<evidence type="ECO:0000256" key="5">
    <source>
        <dbReference type="SAM" id="MobiDB-lite"/>
    </source>
</evidence>
<evidence type="ECO:0000256" key="4">
    <source>
        <dbReference type="ARBA" id="ARBA00023098"/>
    </source>
</evidence>
<dbReference type="Gene3D" id="3.40.50.12780">
    <property type="entry name" value="N-terminal domain of ligase-like"/>
    <property type="match status" value="1"/>
</dbReference>
<feature type="domain" description="Carrier" evidence="7">
    <location>
        <begin position="611"/>
        <end position="687"/>
    </location>
</feature>
<keyword evidence="6" id="KW-1133">Transmembrane helix</keyword>
<dbReference type="Gene3D" id="3.40.50.980">
    <property type="match status" value="2"/>
</dbReference>
<dbReference type="Gene3D" id="3.30.300.30">
    <property type="match status" value="2"/>
</dbReference>
<feature type="compositionally biased region" description="Basic residues" evidence="5">
    <location>
        <begin position="1790"/>
        <end position="1805"/>
    </location>
</feature>
<name>A0ABR9FJP4_9GAMM</name>
<dbReference type="InterPro" id="IPR042099">
    <property type="entry name" value="ANL_N_sf"/>
</dbReference>
<dbReference type="SUPFAM" id="SSF47336">
    <property type="entry name" value="ACP-like"/>
    <property type="match status" value="2"/>
</dbReference>
<dbReference type="CDD" id="cd19531">
    <property type="entry name" value="LCL_NRPS-like"/>
    <property type="match status" value="1"/>
</dbReference>
<evidence type="ECO:0000313" key="8">
    <source>
        <dbReference type="EMBL" id="MBE0457050.1"/>
    </source>
</evidence>
<dbReference type="CDD" id="cd05931">
    <property type="entry name" value="FAAL"/>
    <property type="match status" value="1"/>
</dbReference>
<dbReference type="InterPro" id="IPR025110">
    <property type="entry name" value="AMP-bd_C"/>
</dbReference>
<dbReference type="InterPro" id="IPR000873">
    <property type="entry name" value="AMP-dep_synth/lig_dom"/>
</dbReference>
<keyword evidence="1" id="KW-0596">Phosphopantetheine</keyword>
<feature type="domain" description="Carrier" evidence="7">
    <location>
        <begin position="1697"/>
        <end position="1772"/>
    </location>
</feature>
<dbReference type="PROSITE" id="PS50075">
    <property type="entry name" value="CARRIER"/>
    <property type="match status" value="2"/>
</dbReference>
<dbReference type="InterPro" id="IPR020806">
    <property type="entry name" value="PKS_PP-bd"/>
</dbReference>
<keyword evidence="3" id="KW-0276">Fatty acid metabolism</keyword>
<evidence type="ECO:0000256" key="2">
    <source>
        <dbReference type="ARBA" id="ARBA00022553"/>
    </source>
</evidence>
<organism evidence="8 9">
    <name type="scientific">Pseudoalteromonas prydzensis</name>
    <dbReference type="NCBI Taxonomy" id="182141"/>
    <lineage>
        <taxon>Bacteria</taxon>
        <taxon>Pseudomonadati</taxon>
        <taxon>Pseudomonadota</taxon>
        <taxon>Gammaproteobacteria</taxon>
        <taxon>Alteromonadales</taxon>
        <taxon>Pseudoalteromonadaceae</taxon>
        <taxon>Pseudoalteromonas</taxon>
    </lineage>
</organism>